<dbReference type="RefSeq" id="WP_088449828.1">
    <property type="nucleotide sequence ID" value="NZ_JACHXO010000002.1"/>
</dbReference>
<dbReference type="EMBL" id="JACHXO010000002">
    <property type="protein sequence ID" value="MBB3193932.1"/>
    <property type="molecule type" value="Genomic_DNA"/>
</dbReference>
<gene>
    <name evidence="1" type="ORF">FHS28_001317</name>
</gene>
<reference evidence="1 2" key="1">
    <citation type="submission" date="2020-08" db="EMBL/GenBank/DDBJ databases">
        <title>Genomic Encyclopedia of Type Strains, Phase III (KMG-III): the genomes of soil and plant-associated and newly described type strains.</title>
        <authorList>
            <person name="Whitman W."/>
        </authorList>
    </citation>
    <scope>NUCLEOTIDE SEQUENCE [LARGE SCALE GENOMIC DNA]</scope>
    <source>
        <strain evidence="1 2">CECT 7247</strain>
    </source>
</reference>
<protein>
    <submittedName>
        <fullName evidence="1">Uncharacterized protein</fullName>
    </submittedName>
</protein>
<evidence type="ECO:0000313" key="2">
    <source>
        <dbReference type="Proteomes" id="UP000574369"/>
    </source>
</evidence>
<sequence>MANEVYPFTIRSILRAGKSRSQPAAFSMADPRRGPGYTQATGTDVPVMWDVDFIFTEAESVAFQLWGVIKLGSWQKPFDMPIRTEFGSLVHTCQFIPDSLLPATEAGPLWKYSAKIMARKQIIPQVFNDSADLIVGLPDWYSWSSLLDHAMNQEMPLS</sequence>
<evidence type="ECO:0000313" key="1">
    <source>
        <dbReference type="EMBL" id="MBB3193932.1"/>
    </source>
</evidence>
<name>A0ABR6GQH4_9BURK</name>
<keyword evidence="2" id="KW-1185">Reference proteome</keyword>
<comment type="caution">
    <text evidence="1">The sequence shown here is derived from an EMBL/GenBank/DDBJ whole genome shotgun (WGS) entry which is preliminary data.</text>
</comment>
<dbReference type="Proteomes" id="UP000574369">
    <property type="component" value="Unassembled WGS sequence"/>
</dbReference>
<accession>A0ABR6GQH4</accession>
<organism evidence="1 2">
    <name type="scientific">Roseateles terrae</name>
    <dbReference type="NCBI Taxonomy" id="431060"/>
    <lineage>
        <taxon>Bacteria</taxon>
        <taxon>Pseudomonadati</taxon>
        <taxon>Pseudomonadota</taxon>
        <taxon>Betaproteobacteria</taxon>
        <taxon>Burkholderiales</taxon>
        <taxon>Sphaerotilaceae</taxon>
        <taxon>Roseateles</taxon>
    </lineage>
</organism>
<proteinExistence type="predicted"/>